<keyword evidence="1" id="KW-0238">DNA-binding</keyword>
<dbReference type="Gene3D" id="1.10.150.130">
    <property type="match status" value="1"/>
</dbReference>
<dbReference type="Pfam" id="PF13102">
    <property type="entry name" value="Phage_int_SAM_5"/>
    <property type="match status" value="1"/>
</dbReference>
<reference evidence="4" key="2">
    <citation type="journal article" date="2022" name="Sci. Total Environ.">
        <title>Prevalence, transmission, and molecular epidemiology of tet(X)-positive bacteria among humans, animals, and environmental niches in China: An epidemiological, and genomic-based study.</title>
        <authorList>
            <person name="Dong N."/>
            <person name="Zeng Y."/>
            <person name="Cai C."/>
            <person name="Sun C."/>
            <person name="Lu J."/>
            <person name="Liu C."/>
            <person name="Zhou H."/>
            <person name="Sun Q."/>
            <person name="Shu L."/>
            <person name="Wang H."/>
            <person name="Wang Y."/>
            <person name="Wang S."/>
            <person name="Wu C."/>
            <person name="Chan E.W."/>
            <person name="Chen G."/>
            <person name="Shen Z."/>
            <person name="Chen S."/>
            <person name="Zhang R."/>
        </authorList>
    </citation>
    <scope>NUCLEOTIDE SEQUENCE</scope>
    <source>
        <strain evidence="4">R1692</strain>
    </source>
</reference>
<evidence type="ECO:0000313" key="4">
    <source>
        <dbReference type="EMBL" id="MDM1049336.1"/>
    </source>
</evidence>
<dbReference type="InterPro" id="IPR025269">
    <property type="entry name" value="SAM-like_dom"/>
</dbReference>
<proteinExistence type="predicted"/>
<dbReference type="Gene3D" id="1.10.443.10">
    <property type="entry name" value="Intergrase catalytic core"/>
    <property type="match status" value="1"/>
</dbReference>
<dbReference type="InterPro" id="IPR011010">
    <property type="entry name" value="DNA_brk_join_enz"/>
</dbReference>
<dbReference type="Proteomes" id="UP001170954">
    <property type="component" value="Unassembled WGS sequence"/>
</dbReference>
<evidence type="ECO:0000313" key="5">
    <source>
        <dbReference type="Proteomes" id="UP001170954"/>
    </source>
</evidence>
<protein>
    <submittedName>
        <fullName evidence="4">Phage integrase SAM-like domain-containing protein</fullName>
    </submittedName>
</protein>
<feature type="domain" description="Phage integrase SAM-like" evidence="3">
    <location>
        <begin position="105"/>
        <end position="181"/>
    </location>
</feature>
<reference evidence="4" key="1">
    <citation type="submission" date="2020-06" db="EMBL/GenBank/DDBJ databases">
        <authorList>
            <person name="Dong N."/>
        </authorList>
    </citation>
    <scope>NUCLEOTIDE SEQUENCE</scope>
    <source>
        <strain evidence="4">R1692</strain>
    </source>
</reference>
<organism evidence="4 5">
    <name type="scientific">Sphingobacterium hotanense</name>
    <dbReference type="NCBI Taxonomy" id="649196"/>
    <lineage>
        <taxon>Bacteria</taxon>
        <taxon>Pseudomonadati</taxon>
        <taxon>Bacteroidota</taxon>
        <taxon>Sphingobacteriia</taxon>
        <taxon>Sphingobacteriales</taxon>
        <taxon>Sphingobacteriaceae</taxon>
        <taxon>Sphingobacterium</taxon>
    </lineage>
</organism>
<sequence>MATINAVILKHQMKRDGTWNVKVCVNHRSTPRYIETNNFVSKEMLDSKGKLKKAYIDKFLAKQLTEYRDRISLLGKKVDFMTSSDLRTYLLSSDNSNKQIDILENFNARVVTLHAAGRYSSAKCVEVVCGHLKNFSKMEKISAILVNSSFLMEFESYLLNNIKLSPGSVRTYMAVFSKEFNLLRKNYNNPAIESFPIPFNPFDYYTPIKKSVPKRRNLDLQRIISISRFKSESYPEQLTVDIFMLSFFLCGMNPKDIYVYLTNPEKSGFLQYSRSKIKARRKDGGVTNVKIPEEAQVLIEKYAGVIQKRYSSLVIFHKTFYRSWKKINEALGFKCTMYYARHSFANIARAVCKFSKDDVSFALNHKYGSDITDVYIEPDWSVVHKVQMGVTEEFRKGVIE</sequence>
<evidence type="ECO:0000256" key="2">
    <source>
        <dbReference type="ARBA" id="ARBA00023172"/>
    </source>
</evidence>
<evidence type="ECO:0000259" key="3">
    <source>
        <dbReference type="Pfam" id="PF13102"/>
    </source>
</evidence>
<comment type="caution">
    <text evidence="4">The sequence shown here is derived from an EMBL/GenBank/DDBJ whole genome shotgun (WGS) entry which is preliminary data.</text>
</comment>
<keyword evidence="5" id="KW-1185">Reference proteome</keyword>
<keyword evidence="2" id="KW-0233">DNA recombination</keyword>
<gene>
    <name evidence="4" type="ORF">HX018_13925</name>
</gene>
<dbReference type="InterPro" id="IPR010998">
    <property type="entry name" value="Integrase_recombinase_N"/>
</dbReference>
<dbReference type="EMBL" id="JACAGK010000044">
    <property type="protein sequence ID" value="MDM1049336.1"/>
    <property type="molecule type" value="Genomic_DNA"/>
</dbReference>
<dbReference type="RefSeq" id="WP_286651778.1">
    <property type="nucleotide sequence ID" value="NZ_JACAGK010000044.1"/>
</dbReference>
<dbReference type="SUPFAM" id="SSF56349">
    <property type="entry name" value="DNA breaking-rejoining enzymes"/>
    <property type="match status" value="1"/>
</dbReference>
<dbReference type="InterPro" id="IPR013762">
    <property type="entry name" value="Integrase-like_cat_sf"/>
</dbReference>
<accession>A0ABT7NQD6</accession>
<evidence type="ECO:0000256" key="1">
    <source>
        <dbReference type="ARBA" id="ARBA00023125"/>
    </source>
</evidence>
<name>A0ABT7NQD6_9SPHI</name>